<sequence>MSFSKTAFVYSDQFLQYSFHENHPFNQKRILLTKDLLYTHDALSEDDIIEPDTISPTILELVHTKEYINVIKQASELSEIDNPEKYGIGTADTPAFKGMFHAAMSLVEGTIKACELVANHDVIHALNLGGGLHHGFPDRAAGFCIFNDIAIGIKYLQQNYNFKILYIDTDAHHGDGVQHLFYNDSNVCTVSFHETGRYLYPGTGKVNERGIKEGFGYSFNFPLDAFTEDDSYLDTFHQGMDEICEFFRPDIIISQHGVDSHFLDPLTHMHCTCRIFEEIPKKIHQLAHQYCQGKWVALGGGGYDIWRVVPRAWAQLWQILNNNEPFTGSINQEWHRLWQSKAPCPLPDSWSDPVSQYKSIPRRKEITDYNNEILEQVLKFTKIAKKSDSDGVKP</sequence>
<dbReference type="InterPro" id="IPR023801">
    <property type="entry name" value="His_deacetylse_dom"/>
</dbReference>
<comment type="pathway">
    <text evidence="1">Ketone degradation; acetoin degradation.</text>
</comment>
<dbReference type="UniPathway" id="UPA00040"/>
<dbReference type="InterPro" id="IPR037138">
    <property type="entry name" value="His_deacetylse_dom_sf"/>
</dbReference>
<dbReference type="OrthoDB" id="9808367at2"/>
<evidence type="ECO:0000256" key="2">
    <source>
        <dbReference type="ARBA" id="ARBA00005947"/>
    </source>
</evidence>
<dbReference type="PRINTS" id="PR01272">
    <property type="entry name" value="ACUCPROTEIN"/>
</dbReference>
<dbReference type="InterPro" id="IPR023696">
    <property type="entry name" value="Ureohydrolase_dom_sf"/>
</dbReference>
<evidence type="ECO:0000256" key="4">
    <source>
        <dbReference type="ARBA" id="ARBA00022627"/>
    </source>
</evidence>
<evidence type="ECO:0000256" key="3">
    <source>
        <dbReference type="ARBA" id="ARBA00020218"/>
    </source>
</evidence>
<organism evidence="6 7">
    <name type="scientific">Gracilibacillus oryzae</name>
    <dbReference type="NCBI Taxonomy" id="1672701"/>
    <lineage>
        <taxon>Bacteria</taxon>
        <taxon>Bacillati</taxon>
        <taxon>Bacillota</taxon>
        <taxon>Bacilli</taxon>
        <taxon>Bacillales</taxon>
        <taxon>Bacillaceae</taxon>
        <taxon>Gracilibacillus</taxon>
    </lineage>
</organism>
<dbReference type="Gene3D" id="3.40.800.20">
    <property type="entry name" value="Histone deacetylase domain"/>
    <property type="match status" value="1"/>
</dbReference>
<dbReference type="EMBL" id="WEID01000019">
    <property type="protein sequence ID" value="KAB8138341.1"/>
    <property type="molecule type" value="Genomic_DNA"/>
</dbReference>
<comment type="caution">
    <text evidence="6">The sequence shown here is derived from an EMBL/GenBank/DDBJ whole genome shotgun (WGS) entry which is preliminary data.</text>
</comment>
<reference evidence="6 7" key="1">
    <citation type="submission" date="2019-10" db="EMBL/GenBank/DDBJ databases">
        <title>Gracilibacillus sp. nov. isolated from rice seeds.</title>
        <authorList>
            <person name="He S."/>
        </authorList>
    </citation>
    <scope>NUCLEOTIDE SEQUENCE [LARGE SCALE GENOMIC DNA]</scope>
    <source>
        <strain evidence="6 7">TD8</strain>
    </source>
</reference>
<dbReference type="InterPro" id="IPR003085">
    <property type="entry name" value="AcuC"/>
</dbReference>
<dbReference type="RefSeq" id="WP_153402006.1">
    <property type="nucleotide sequence ID" value="NZ_ML762426.1"/>
</dbReference>
<dbReference type="CDD" id="cd09994">
    <property type="entry name" value="HDAC_AcuC_like"/>
    <property type="match status" value="1"/>
</dbReference>
<dbReference type="PANTHER" id="PTHR10625:SF10">
    <property type="entry name" value="HISTONE DEACETYLASE HDAC1"/>
    <property type="match status" value="1"/>
</dbReference>
<keyword evidence="7" id="KW-1185">Reference proteome</keyword>
<dbReference type="InterPro" id="IPR000286">
    <property type="entry name" value="HDACs"/>
</dbReference>
<accession>A0A7C8GVI6</accession>
<dbReference type="SUPFAM" id="SSF52768">
    <property type="entry name" value="Arginase/deacetylase"/>
    <property type="match status" value="1"/>
</dbReference>
<comment type="similarity">
    <text evidence="2">Belongs to the histone deacetylase family.</text>
</comment>
<evidence type="ECO:0000256" key="1">
    <source>
        <dbReference type="ARBA" id="ARBA00005101"/>
    </source>
</evidence>
<feature type="domain" description="Histone deacetylase" evidence="5">
    <location>
        <begin position="23"/>
        <end position="319"/>
    </location>
</feature>
<dbReference type="Proteomes" id="UP000480246">
    <property type="component" value="Unassembled WGS sequence"/>
</dbReference>
<dbReference type="GO" id="GO:0040029">
    <property type="term" value="P:epigenetic regulation of gene expression"/>
    <property type="evidence" value="ECO:0007669"/>
    <property type="project" value="TreeGrafter"/>
</dbReference>
<dbReference type="Pfam" id="PF00850">
    <property type="entry name" value="Hist_deacetyl"/>
    <property type="match status" value="1"/>
</dbReference>
<gene>
    <name evidence="6" type="ORF">F9U64_05480</name>
</gene>
<dbReference type="GO" id="GO:0004407">
    <property type="term" value="F:histone deacetylase activity"/>
    <property type="evidence" value="ECO:0007669"/>
    <property type="project" value="TreeGrafter"/>
</dbReference>
<evidence type="ECO:0000313" key="6">
    <source>
        <dbReference type="EMBL" id="KAB8138341.1"/>
    </source>
</evidence>
<protein>
    <recommendedName>
        <fullName evidence="3">Acetoin utilization protein AcuC</fullName>
    </recommendedName>
</protein>
<proteinExistence type="inferred from homology"/>
<dbReference type="AlphaFoldDB" id="A0A7C8GVI6"/>
<dbReference type="GO" id="GO:0045150">
    <property type="term" value="P:acetoin catabolic process"/>
    <property type="evidence" value="ECO:0007669"/>
    <property type="project" value="UniProtKB-UniPathway"/>
</dbReference>
<evidence type="ECO:0000313" key="7">
    <source>
        <dbReference type="Proteomes" id="UP000480246"/>
    </source>
</evidence>
<evidence type="ECO:0000259" key="5">
    <source>
        <dbReference type="Pfam" id="PF00850"/>
    </source>
</evidence>
<keyword evidence="4" id="KW-0006">Acetoin catabolism</keyword>
<dbReference type="PANTHER" id="PTHR10625">
    <property type="entry name" value="HISTONE DEACETYLASE HDAC1-RELATED"/>
    <property type="match status" value="1"/>
</dbReference>
<dbReference type="PRINTS" id="PR01270">
    <property type="entry name" value="HDASUPER"/>
</dbReference>
<name>A0A7C8GVI6_9BACI</name>